<dbReference type="OMA" id="FGHREAY"/>
<reference evidence="1" key="2">
    <citation type="submission" date="2025-09" db="UniProtKB">
        <authorList>
            <consortium name="Ensembl"/>
        </authorList>
    </citation>
    <scope>IDENTIFICATION</scope>
</reference>
<reference evidence="1" key="1">
    <citation type="submission" date="2025-08" db="UniProtKB">
        <authorList>
            <consortium name="Ensembl"/>
        </authorList>
    </citation>
    <scope>IDENTIFICATION</scope>
</reference>
<dbReference type="STRING" id="8153.ENSHBUP00000016596"/>
<keyword evidence="2" id="KW-1185">Reference proteome</keyword>
<organism evidence="1 2">
    <name type="scientific">Haplochromis burtoni</name>
    <name type="common">Burton's mouthbrooder</name>
    <name type="synonym">Chromis burtoni</name>
    <dbReference type="NCBI Taxonomy" id="8153"/>
    <lineage>
        <taxon>Eukaryota</taxon>
        <taxon>Metazoa</taxon>
        <taxon>Chordata</taxon>
        <taxon>Craniata</taxon>
        <taxon>Vertebrata</taxon>
        <taxon>Euteleostomi</taxon>
        <taxon>Actinopterygii</taxon>
        <taxon>Neopterygii</taxon>
        <taxon>Teleostei</taxon>
        <taxon>Neoteleostei</taxon>
        <taxon>Acanthomorphata</taxon>
        <taxon>Ovalentaria</taxon>
        <taxon>Cichlomorphae</taxon>
        <taxon>Cichliformes</taxon>
        <taxon>Cichlidae</taxon>
        <taxon>African cichlids</taxon>
        <taxon>Pseudocrenilabrinae</taxon>
        <taxon>Haplochromini</taxon>
        <taxon>Haplochromis</taxon>
    </lineage>
</organism>
<sequence length="230" mass="26096">ISKTKEITLDLRKRIADVHKVSRTGVRTNIKKFKESHTAQNKPGRDRKGKISKTLERKLVRDVSTDPRTTIVLSKKTITRTLHRNGLQTLTKLEHFGHREAYNPKNATPTLKHSGGGIMLWGCFSLEFQISSRWKIPHAVNSKTGFGSHFFFLHNSEHALLLVKNYPQKIKVNVTDWFLLISALLWCRIKALLALCLEGLPARPLTPEGKASSTTTCGFSRKHQPLWTPT</sequence>
<evidence type="ECO:0000313" key="1">
    <source>
        <dbReference type="Ensembl" id="ENSHBUP00000016596.1"/>
    </source>
</evidence>
<dbReference type="Proteomes" id="UP000264840">
    <property type="component" value="Unplaced"/>
</dbReference>
<protein>
    <recommendedName>
        <fullName evidence="3">Transposase Tc1-like domain-containing protein</fullName>
    </recommendedName>
</protein>
<accession>A0A3Q2VWT4</accession>
<proteinExistence type="predicted"/>
<dbReference type="Ensembl" id="ENSHBUT00000025154.1">
    <property type="protein sequence ID" value="ENSHBUP00000016596.1"/>
    <property type="gene ID" value="ENSHBUG00000000557.1"/>
</dbReference>
<evidence type="ECO:0008006" key="3">
    <source>
        <dbReference type="Google" id="ProtNLM"/>
    </source>
</evidence>
<dbReference type="GeneTree" id="ENSGT00940000180249"/>
<name>A0A3Q2VWT4_HAPBU</name>
<dbReference type="AlphaFoldDB" id="A0A3Q2VWT4"/>
<evidence type="ECO:0000313" key="2">
    <source>
        <dbReference type="Proteomes" id="UP000264840"/>
    </source>
</evidence>